<accession>A0A1M6JRV8</accession>
<comment type="similarity">
    <text evidence="1">Belongs to the sigma-70 factor family.</text>
</comment>
<evidence type="ECO:0000313" key="4">
    <source>
        <dbReference type="Proteomes" id="UP000184465"/>
    </source>
</evidence>
<dbReference type="NCBIfam" id="TIGR02937">
    <property type="entry name" value="sigma70-ECF"/>
    <property type="match status" value="1"/>
</dbReference>
<evidence type="ECO:0000313" key="3">
    <source>
        <dbReference type="EMBL" id="SHJ49424.1"/>
    </source>
</evidence>
<dbReference type="InterPro" id="IPR013324">
    <property type="entry name" value="RNA_pol_sigma_r3/r4-like"/>
</dbReference>
<proteinExistence type="inferred from homology"/>
<dbReference type="AlphaFoldDB" id="A0A1M6JRV8"/>
<dbReference type="EMBL" id="FRAG01000001">
    <property type="protein sequence ID" value="SHJ49424.1"/>
    <property type="molecule type" value="Genomic_DNA"/>
</dbReference>
<dbReference type="SUPFAM" id="SSF88659">
    <property type="entry name" value="Sigma3 and sigma4 domains of RNA polymerase sigma factors"/>
    <property type="match status" value="1"/>
</dbReference>
<dbReference type="InterPro" id="IPR000943">
    <property type="entry name" value="RNA_pol_sigma70"/>
</dbReference>
<dbReference type="PROSITE" id="PS00716">
    <property type="entry name" value="SIGMA70_2"/>
    <property type="match status" value="1"/>
</dbReference>
<evidence type="ECO:0000256" key="1">
    <source>
        <dbReference type="ARBA" id="ARBA00007788"/>
    </source>
</evidence>
<dbReference type="OrthoDB" id="9809557at2"/>
<dbReference type="PROSITE" id="PS50943">
    <property type="entry name" value="HTH_CROC1"/>
    <property type="match status" value="1"/>
</dbReference>
<keyword evidence="4" id="KW-1185">Reference proteome</keyword>
<evidence type="ECO:0000259" key="2">
    <source>
        <dbReference type="PROSITE" id="PS50943"/>
    </source>
</evidence>
<feature type="domain" description="HTH cro/C1-type" evidence="2">
    <location>
        <begin position="83"/>
        <end position="103"/>
    </location>
</feature>
<dbReference type="InterPro" id="IPR001387">
    <property type="entry name" value="Cro/C1-type_HTH"/>
</dbReference>
<dbReference type="InterPro" id="IPR014284">
    <property type="entry name" value="RNA_pol_sigma-70_dom"/>
</dbReference>
<name>A0A1M6JRV8_PARC5</name>
<reference evidence="3 4" key="1">
    <citation type="submission" date="2016-11" db="EMBL/GenBank/DDBJ databases">
        <authorList>
            <person name="Jaros S."/>
            <person name="Januszkiewicz K."/>
            <person name="Wedrychowicz H."/>
        </authorList>
    </citation>
    <scope>NUCLEOTIDE SEQUENCE [LARGE SCALE GENOMIC DNA]</scope>
    <source>
        <strain evidence="3 4">DSM 15212</strain>
    </source>
</reference>
<dbReference type="STRING" id="1121301.SAMN02745912_00119"/>
<sequence>MTIRAGKKTKNEVSIQEPIGIDKEGNEISLMDILGTDCDSVIDEVELKMQIKKLYNKMSKVLKKREKIVIELRYGLANGGCKTQKEIAKLLGISRSYVSRIEKKALCKLKKAFNGLKEDSK</sequence>
<protein>
    <submittedName>
        <fullName evidence="3">RNA polymerase sporulation-specific sigma factor</fullName>
    </submittedName>
</protein>
<dbReference type="PANTHER" id="PTHR30376">
    <property type="entry name" value="SIGMA FACTOR RPOH HEAT SHOCK RELATED"/>
    <property type="match status" value="1"/>
</dbReference>
<dbReference type="PRINTS" id="PR00046">
    <property type="entry name" value="SIGMA70FCT"/>
</dbReference>
<dbReference type="Pfam" id="PF04545">
    <property type="entry name" value="Sigma70_r4"/>
    <property type="match status" value="1"/>
</dbReference>
<dbReference type="GO" id="GO:0003700">
    <property type="term" value="F:DNA-binding transcription factor activity"/>
    <property type="evidence" value="ECO:0007669"/>
    <property type="project" value="InterPro"/>
</dbReference>
<dbReference type="InterPro" id="IPR050813">
    <property type="entry name" value="Sigma-70_Factor"/>
</dbReference>
<dbReference type="GO" id="GO:0006352">
    <property type="term" value="P:DNA-templated transcription initiation"/>
    <property type="evidence" value="ECO:0007669"/>
    <property type="project" value="InterPro"/>
</dbReference>
<dbReference type="PANTHER" id="PTHR30376:SF3">
    <property type="entry name" value="RNA POLYMERASE SIGMA FACTOR RPOH"/>
    <property type="match status" value="1"/>
</dbReference>
<organism evidence="3 4">
    <name type="scientific">Paramaledivibacter caminithermalis (strain DSM 15212 / CIP 107654 / DViRD3)</name>
    <name type="common">Clostridium caminithermale</name>
    <dbReference type="NCBI Taxonomy" id="1121301"/>
    <lineage>
        <taxon>Bacteria</taxon>
        <taxon>Bacillati</taxon>
        <taxon>Bacillota</taxon>
        <taxon>Clostridia</taxon>
        <taxon>Peptostreptococcales</taxon>
        <taxon>Caminicellaceae</taxon>
        <taxon>Paramaledivibacter</taxon>
    </lineage>
</organism>
<dbReference type="InterPro" id="IPR007630">
    <property type="entry name" value="RNA_pol_sigma70_r4"/>
</dbReference>
<gene>
    <name evidence="3" type="ORF">SAMN02745912_00119</name>
</gene>
<dbReference type="Proteomes" id="UP000184465">
    <property type="component" value="Unassembled WGS sequence"/>
</dbReference>
<dbReference type="InterPro" id="IPR036388">
    <property type="entry name" value="WH-like_DNA-bd_sf"/>
</dbReference>
<dbReference type="Gene3D" id="1.10.10.10">
    <property type="entry name" value="Winged helix-like DNA-binding domain superfamily/Winged helix DNA-binding domain"/>
    <property type="match status" value="1"/>
</dbReference>